<evidence type="ECO:0000256" key="3">
    <source>
        <dbReference type="ARBA" id="ARBA00022448"/>
    </source>
</evidence>
<feature type="transmembrane region" description="Helical" evidence="8">
    <location>
        <begin position="20"/>
        <end position="45"/>
    </location>
</feature>
<accession>C8W5V6</accession>
<dbReference type="KEGG" id="dae:Dtox_0485"/>
<feature type="transmembrane region" description="Helical" evidence="8">
    <location>
        <begin position="215"/>
        <end position="235"/>
    </location>
</feature>
<feature type="transmembrane region" description="Helical" evidence="8">
    <location>
        <begin position="109"/>
        <end position="130"/>
    </location>
</feature>
<evidence type="ECO:0000256" key="8">
    <source>
        <dbReference type="SAM" id="Phobius"/>
    </source>
</evidence>
<dbReference type="HOGENOM" id="CLU_013016_0_0_9"/>
<evidence type="ECO:0000256" key="5">
    <source>
        <dbReference type="ARBA" id="ARBA00022692"/>
    </source>
</evidence>
<organism evidence="9 10">
    <name type="scientific">Desulfofarcimen acetoxidans (strain ATCC 49208 / DSM 771 / KCTC 5769 / VKM B-1644 / 5575)</name>
    <name type="common">Desulfotomaculum acetoxidans</name>
    <dbReference type="NCBI Taxonomy" id="485916"/>
    <lineage>
        <taxon>Bacteria</taxon>
        <taxon>Bacillati</taxon>
        <taxon>Bacillota</taxon>
        <taxon>Clostridia</taxon>
        <taxon>Eubacteriales</taxon>
        <taxon>Peptococcaceae</taxon>
        <taxon>Desulfofarcimen</taxon>
    </lineage>
</organism>
<dbReference type="OrthoDB" id="9792889at2"/>
<dbReference type="EMBL" id="CP001720">
    <property type="protein sequence ID" value="ACV61411.1"/>
    <property type="molecule type" value="Genomic_DNA"/>
</dbReference>
<dbReference type="Gene3D" id="1.10.3470.10">
    <property type="entry name" value="ABC transporter involved in vitamin B12 uptake, BtuC"/>
    <property type="match status" value="1"/>
</dbReference>
<proteinExistence type="inferred from homology"/>
<dbReference type="PANTHER" id="PTHR30472">
    <property type="entry name" value="FERRIC ENTEROBACTIN TRANSPORT SYSTEM PERMEASE PROTEIN"/>
    <property type="match status" value="1"/>
</dbReference>
<reference evidence="9 10" key="1">
    <citation type="journal article" date="2009" name="Stand. Genomic Sci.">
        <title>Complete genome sequence of Desulfotomaculum acetoxidans type strain (5575).</title>
        <authorList>
            <person name="Spring S."/>
            <person name="Lapidus A."/>
            <person name="Schroder M."/>
            <person name="Gleim D."/>
            <person name="Sims D."/>
            <person name="Meincke L."/>
            <person name="Glavina Del Rio T."/>
            <person name="Tice H."/>
            <person name="Copeland A."/>
            <person name="Cheng J.F."/>
            <person name="Lucas S."/>
            <person name="Chen F."/>
            <person name="Nolan M."/>
            <person name="Bruce D."/>
            <person name="Goodwin L."/>
            <person name="Pitluck S."/>
            <person name="Ivanova N."/>
            <person name="Mavromatis K."/>
            <person name="Mikhailova N."/>
            <person name="Pati A."/>
            <person name="Chen A."/>
            <person name="Palaniappan K."/>
            <person name="Land M."/>
            <person name="Hauser L."/>
            <person name="Chang Y.J."/>
            <person name="Jeffries C.D."/>
            <person name="Chain P."/>
            <person name="Saunders E."/>
            <person name="Brettin T."/>
            <person name="Detter J.C."/>
            <person name="Goker M."/>
            <person name="Bristow J."/>
            <person name="Eisen J.A."/>
            <person name="Markowitz V."/>
            <person name="Hugenholtz P."/>
            <person name="Kyrpides N.C."/>
            <person name="Klenk H.P."/>
            <person name="Han C."/>
        </authorList>
    </citation>
    <scope>NUCLEOTIDE SEQUENCE [LARGE SCALE GENOMIC DNA]</scope>
    <source>
        <strain evidence="10">ATCC 49208 / DSM 771 / VKM B-1644</strain>
    </source>
</reference>
<evidence type="ECO:0000313" key="10">
    <source>
        <dbReference type="Proteomes" id="UP000002217"/>
    </source>
</evidence>
<dbReference type="RefSeq" id="WP_015756130.1">
    <property type="nucleotide sequence ID" value="NC_013216.1"/>
</dbReference>
<keyword evidence="6 8" id="KW-1133">Transmembrane helix</keyword>
<evidence type="ECO:0000256" key="6">
    <source>
        <dbReference type="ARBA" id="ARBA00022989"/>
    </source>
</evidence>
<comment type="similarity">
    <text evidence="2">Belongs to the binding-protein-dependent transport system permease family. FecCD subfamily.</text>
</comment>
<keyword evidence="5 8" id="KW-0812">Transmembrane</keyword>
<dbReference type="AlphaFoldDB" id="C8W5V6"/>
<evidence type="ECO:0000256" key="2">
    <source>
        <dbReference type="ARBA" id="ARBA00007935"/>
    </source>
</evidence>
<dbReference type="InterPro" id="IPR000522">
    <property type="entry name" value="ABC_transptr_permease_BtuC"/>
</dbReference>
<keyword evidence="3" id="KW-0813">Transport</keyword>
<dbReference type="GO" id="GO:0033214">
    <property type="term" value="P:siderophore-iron import into cell"/>
    <property type="evidence" value="ECO:0007669"/>
    <property type="project" value="TreeGrafter"/>
</dbReference>
<comment type="subcellular location">
    <subcellularLocation>
        <location evidence="1">Cell membrane</location>
        <topology evidence="1">Multi-pass membrane protein</topology>
    </subcellularLocation>
</comment>
<protein>
    <submittedName>
        <fullName evidence="9">Transport system permease protein</fullName>
    </submittedName>
</protein>
<dbReference type="Proteomes" id="UP000002217">
    <property type="component" value="Chromosome"/>
</dbReference>
<feature type="transmembrane region" description="Helical" evidence="8">
    <location>
        <begin position="262"/>
        <end position="289"/>
    </location>
</feature>
<feature type="transmembrane region" description="Helical" evidence="8">
    <location>
        <begin position="174"/>
        <end position="195"/>
    </location>
</feature>
<dbReference type="STRING" id="485916.Dtox_0485"/>
<dbReference type="Pfam" id="PF01032">
    <property type="entry name" value="FecCD"/>
    <property type="match status" value="1"/>
</dbReference>
<keyword evidence="4" id="KW-1003">Cell membrane</keyword>
<name>C8W5V6_DESAS</name>
<dbReference type="CDD" id="cd06550">
    <property type="entry name" value="TM_ABC_iron-siderophores_like"/>
    <property type="match status" value="1"/>
</dbReference>
<dbReference type="GO" id="GO:0022857">
    <property type="term" value="F:transmembrane transporter activity"/>
    <property type="evidence" value="ECO:0007669"/>
    <property type="project" value="InterPro"/>
</dbReference>
<sequence>MATILNLTKTQKTYREYIQFKIMVIFLMAIITIVAALFAIVAGSAGLTIKEVLLTLIGQGTEITKTVVLSLRLTRVVTSIIGGIGLAVTGCAMQSILRNPLASASTIGVSQGAAFGAAFAIIVLGAGVQFHTNDAVTVTNPYLVSVCAFAFSMISTFVVLGLSRFKKVSPETIILSGVALSALFGGGTTIMQYFADNESLSAIVFWTFGDMGRTSWKQIIIMATIVFLATIYFSFNRWNYNALESGENSAKGLGVNVESMRIVGMTVCSFTAAVIVSFVGIINFVGLVSPHLMRRLIGDDYRFLLPASALMGAFMLLFSDTVARLVVSPVVLPIGAITSFLGAPLFLYLLFKGVRTR</sequence>
<gene>
    <name evidence="9" type="ordered locus">Dtox_0485</name>
</gene>
<dbReference type="InterPro" id="IPR037294">
    <property type="entry name" value="ABC_BtuC-like"/>
</dbReference>
<evidence type="ECO:0000256" key="4">
    <source>
        <dbReference type="ARBA" id="ARBA00022475"/>
    </source>
</evidence>
<dbReference type="GO" id="GO:0005886">
    <property type="term" value="C:plasma membrane"/>
    <property type="evidence" value="ECO:0007669"/>
    <property type="project" value="UniProtKB-SubCell"/>
</dbReference>
<evidence type="ECO:0000256" key="7">
    <source>
        <dbReference type="ARBA" id="ARBA00023136"/>
    </source>
</evidence>
<feature type="transmembrane region" description="Helical" evidence="8">
    <location>
        <begin position="142"/>
        <end position="162"/>
    </location>
</feature>
<feature type="transmembrane region" description="Helical" evidence="8">
    <location>
        <begin position="330"/>
        <end position="351"/>
    </location>
</feature>
<evidence type="ECO:0000256" key="1">
    <source>
        <dbReference type="ARBA" id="ARBA00004651"/>
    </source>
</evidence>
<dbReference type="FunFam" id="1.10.3470.10:FF:000001">
    <property type="entry name" value="Vitamin B12 ABC transporter permease BtuC"/>
    <property type="match status" value="1"/>
</dbReference>
<evidence type="ECO:0000313" key="9">
    <source>
        <dbReference type="EMBL" id="ACV61411.1"/>
    </source>
</evidence>
<feature type="transmembrane region" description="Helical" evidence="8">
    <location>
        <begin position="76"/>
        <end position="97"/>
    </location>
</feature>
<dbReference type="eggNOG" id="COG0609">
    <property type="taxonomic scope" value="Bacteria"/>
</dbReference>
<feature type="transmembrane region" description="Helical" evidence="8">
    <location>
        <begin position="301"/>
        <end position="318"/>
    </location>
</feature>
<keyword evidence="10" id="KW-1185">Reference proteome</keyword>
<keyword evidence="7 8" id="KW-0472">Membrane</keyword>
<dbReference type="SUPFAM" id="SSF81345">
    <property type="entry name" value="ABC transporter involved in vitamin B12 uptake, BtuC"/>
    <property type="match status" value="1"/>
</dbReference>
<dbReference type="PANTHER" id="PTHR30472:SF25">
    <property type="entry name" value="ABC TRANSPORTER PERMEASE PROTEIN MJ0876-RELATED"/>
    <property type="match status" value="1"/>
</dbReference>